<dbReference type="Proteomes" id="UP000029381">
    <property type="component" value="Unassembled WGS sequence"/>
</dbReference>
<reference evidence="1 2" key="1">
    <citation type="submission" date="2014-08" db="EMBL/GenBank/DDBJ databases">
        <title>Genome sequence of Tetragenococcus muriaticus.</title>
        <authorList>
            <person name="Chuea-nongthon C."/>
            <person name="Rodtong S."/>
            <person name="Yongsawatdigul J."/>
            <person name="Steele J.L."/>
            <person name="Liu X.-y."/>
            <person name="Speers J."/>
            <person name="Glasner J.D."/>
            <person name="Neeno-Eckwall E.C."/>
        </authorList>
    </citation>
    <scope>NUCLEOTIDE SEQUENCE [LARGE SCALE GENOMIC DNA]</scope>
    <source>
        <strain evidence="1 2">3MR10-3</strain>
    </source>
</reference>
<sequence length="38" mass="4511">MILKKADEKGMQVVEQRLQSSFDQLDEEIDPNFHYEAK</sequence>
<evidence type="ECO:0000313" key="1">
    <source>
        <dbReference type="EMBL" id="KFN92115.1"/>
    </source>
</evidence>
<name>A0A091C614_9ENTE</name>
<comment type="caution">
    <text evidence="1">The sequence shown here is derived from an EMBL/GenBank/DDBJ whole genome shotgun (WGS) entry which is preliminary data.</text>
</comment>
<dbReference type="EMBL" id="JPVT01000058">
    <property type="protein sequence ID" value="KFN92115.1"/>
    <property type="molecule type" value="Genomic_DNA"/>
</dbReference>
<accession>A0A091C614</accession>
<keyword evidence="2" id="KW-1185">Reference proteome</keyword>
<protein>
    <submittedName>
        <fullName evidence="1">Uncharacterized protein</fullName>
    </submittedName>
</protein>
<organism evidence="1 2">
    <name type="scientific">Tetragenococcus muriaticus 3MR10-3</name>
    <dbReference type="NCBI Taxonomy" id="1302648"/>
    <lineage>
        <taxon>Bacteria</taxon>
        <taxon>Bacillati</taxon>
        <taxon>Bacillota</taxon>
        <taxon>Bacilli</taxon>
        <taxon>Lactobacillales</taxon>
        <taxon>Enterococcaceae</taxon>
        <taxon>Tetragenococcus</taxon>
    </lineage>
</organism>
<gene>
    <name evidence="1" type="ORF">TMU3MR103_0576</name>
</gene>
<dbReference type="PATRIC" id="fig|1302648.3.peg.560"/>
<dbReference type="AlphaFoldDB" id="A0A091C614"/>
<evidence type="ECO:0000313" key="2">
    <source>
        <dbReference type="Proteomes" id="UP000029381"/>
    </source>
</evidence>
<proteinExistence type="predicted"/>